<comment type="caution">
    <text evidence="8">The sequence shown here is derived from an EMBL/GenBank/DDBJ whole genome shotgun (WGS) entry which is preliminary data.</text>
</comment>
<dbReference type="InterPro" id="IPR002078">
    <property type="entry name" value="Sigma_54_int"/>
</dbReference>
<dbReference type="PANTHER" id="PTHR32071:SF77">
    <property type="entry name" value="TRANSCRIPTIONAL REGULATORY PROTEIN"/>
    <property type="match status" value="1"/>
</dbReference>
<accession>A0ABW9KW49</accession>
<evidence type="ECO:0000256" key="3">
    <source>
        <dbReference type="ARBA" id="ARBA00023015"/>
    </source>
</evidence>
<dbReference type="Proteomes" id="UP001635788">
    <property type="component" value="Unassembled WGS sequence"/>
</dbReference>
<keyword evidence="9" id="KW-1185">Reference proteome</keyword>
<dbReference type="RefSeq" id="WP_206711688.1">
    <property type="nucleotide sequence ID" value="NZ_CP064004.1"/>
</dbReference>
<feature type="region of interest" description="Disordered" evidence="6">
    <location>
        <begin position="296"/>
        <end position="328"/>
    </location>
</feature>
<evidence type="ECO:0000256" key="5">
    <source>
        <dbReference type="ARBA" id="ARBA00023163"/>
    </source>
</evidence>
<keyword evidence="4" id="KW-0238">DNA-binding</keyword>
<evidence type="ECO:0000256" key="2">
    <source>
        <dbReference type="ARBA" id="ARBA00022840"/>
    </source>
</evidence>
<evidence type="ECO:0000313" key="8">
    <source>
        <dbReference type="EMBL" id="MFN6507769.1"/>
    </source>
</evidence>
<dbReference type="Pfam" id="PF00158">
    <property type="entry name" value="Sigma54_activat"/>
    <property type="match status" value="1"/>
</dbReference>
<dbReference type="SUPFAM" id="SSF52540">
    <property type="entry name" value="P-loop containing nucleoside triphosphate hydrolases"/>
    <property type="match status" value="1"/>
</dbReference>
<keyword evidence="5" id="KW-0804">Transcription</keyword>
<dbReference type="InterPro" id="IPR003593">
    <property type="entry name" value="AAA+_ATPase"/>
</dbReference>
<dbReference type="InterPro" id="IPR058031">
    <property type="entry name" value="AAA_lid_NorR"/>
</dbReference>
<dbReference type="InterPro" id="IPR002197">
    <property type="entry name" value="HTH_Fis"/>
</dbReference>
<dbReference type="InterPro" id="IPR003018">
    <property type="entry name" value="GAF"/>
</dbReference>
<name>A0ABW9KW49_XANCT</name>
<keyword evidence="3" id="KW-0805">Transcription regulation</keyword>
<feature type="compositionally biased region" description="Pro residues" evidence="6">
    <location>
        <begin position="306"/>
        <end position="317"/>
    </location>
</feature>
<dbReference type="EMBL" id="JBKAMQ010000002">
    <property type="protein sequence ID" value="MFN6507769.1"/>
    <property type="molecule type" value="Genomic_DNA"/>
</dbReference>
<dbReference type="Gene3D" id="1.10.10.60">
    <property type="entry name" value="Homeodomain-like"/>
    <property type="match status" value="1"/>
</dbReference>
<dbReference type="PANTHER" id="PTHR32071">
    <property type="entry name" value="TRANSCRIPTIONAL REGULATORY PROTEIN"/>
    <property type="match status" value="1"/>
</dbReference>
<dbReference type="Gene3D" id="1.10.8.60">
    <property type="match status" value="1"/>
</dbReference>
<dbReference type="PROSITE" id="PS50045">
    <property type="entry name" value="SIGMA54_INTERACT_4"/>
    <property type="match status" value="1"/>
</dbReference>
<dbReference type="SMART" id="SM00382">
    <property type="entry name" value="AAA"/>
    <property type="match status" value="1"/>
</dbReference>
<protein>
    <submittedName>
        <fullName evidence="8">Sigma-54-dependent Fis family transcriptional regulator</fullName>
    </submittedName>
</protein>
<reference evidence="8 9" key="1">
    <citation type="submission" date="2024-12" db="EMBL/GenBank/DDBJ databases">
        <authorList>
            <person name="Alaofin S."/>
            <person name="Velasco D."/>
            <person name="Li D."/>
            <person name="Baldwin T."/>
            <person name="Liu Z."/>
            <person name="Schachterle J.K."/>
        </authorList>
    </citation>
    <scope>NUCLEOTIDE SEQUENCE [LARGE SCALE GENOMIC DNA]</scope>
    <source>
        <strain evidence="8 9">B1</strain>
    </source>
</reference>
<dbReference type="PROSITE" id="PS00688">
    <property type="entry name" value="SIGMA54_INTERACT_3"/>
    <property type="match status" value="1"/>
</dbReference>
<dbReference type="Gene3D" id="3.40.50.300">
    <property type="entry name" value="P-loop containing nucleotide triphosphate hydrolases"/>
    <property type="match status" value="1"/>
</dbReference>
<keyword evidence="2" id="KW-0067">ATP-binding</keyword>
<dbReference type="SUPFAM" id="SSF55781">
    <property type="entry name" value="GAF domain-like"/>
    <property type="match status" value="1"/>
</dbReference>
<dbReference type="Pfam" id="PF02954">
    <property type="entry name" value="HTH_8"/>
    <property type="match status" value="1"/>
</dbReference>
<sequence>MAHPQSQHQLGHARRIFFERGGAPVGQVPDTILQSWQRCQRLGLPPLGTPPIEPVSAPRLRELRAAHERLWRLARAELEGLAGDAAATGRIVLLTDAAGWILDAEGSPGFLDKAGRVALMPGACWSETQVGTNAIGTAIVESRSVEVRGGEHYFPPHQILSCAAVPIFDPYGQLAGVLDISGDASVQHMHALGLARRAVARIEHRYFDDAIAECELLRVHHDPALLGTAHEGLLAFRNGTLVAANQAGLRLFGLQRHDLGRVPYAALFEQPLSQLRQHGSMFDLQGRALHGRVDSAGEALPRRRSPPPPPPPPPPPITVSTATRAPPHADAPLFDAALELALDRARRVLDAQLPVLVQGETGTGKEVFARELQRRSARAGKPFVAVNCAALPEGLIEAELFGYEDGAFTGARKHGSPGLLRQAEGGVLFLDEIGDMPLALQPRLLRVLQERELLPLGGGKPVKLDFALICATHRDLDEAMAECRFRPDLYYRIAQHGVQIPALRVHPDRRAVVQELWARVGQGRRLTDAALATLSAYPWPGNLRQLAACLRTLVALSDAGAVVDADALPAYLPGAARGLHAAGGGARPGQGGLHGERHAMRANAPLPRTDLDSLALAAMRQALEACGGNVAGAARQLGVSRSTLYRRLGLGMR</sequence>
<dbReference type="Pfam" id="PF25601">
    <property type="entry name" value="AAA_lid_14"/>
    <property type="match status" value="1"/>
</dbReference>
<feature type="domain" description="Sigma-54 factor interaction" evidence="7">
    <location>
        <begin position="335"/>
        <end position="555"/>
    </location>
</feature>
<organism evidence="8 9">
    <name type="scientific">Xanthomonas translucens pv. translucens</name>
    <dbReference type="NCBI Taxonomy" id="134875"/>
    <lineage>
        <taxon>Bacteria</taxon>
        <taxon>Pseudomonadati</taxon>
        <taxon>Pseudomonadota</taxon>
        <taxon>Gammaproteobacteria</taxon>
        <taxon>Lysobacterales</taxon>
        <taxon>Lysobacteraceae</taxon>
        <taxon>Xanthomonas</taxon>
        <taxon>Xanthomonas translucens group</taxon>
    </lineage>
</organism>
<dbReference type="SUPFAM" id="SSF46689">
    <property type="entry name" value="Homeodomain-like"/>
    <property type="match status" value="1"/>
</dbReference>
<dbReference type="InterPro" id="IPR027417">
    <property type="entry name" value="P-loop_NTPase"/>
</dbReference>
<dbReference type="InterPro" id="IPR025944">
    <property type="entry name" value="Sigma_54_int_dom_CS"/>
</dbReference>
<dbReference type="CDD" id="cd00009">
    <property type="entry name" value="AAA"/>
    <property type="match status" value="1"/>
</dbReference>
<gene>
    <name evidence="8" type="ORF">ACK3FC_11210</name>
</gene>
<dbReference type="PRINTS" id="PR01590">
    <property type="entry name" value="HTHFIS"/>
</dbReference>
<dbReference type="SUPFAM" id="SSF101447">
    <property type="entry name" value="Formin homology 2 domain (FH2 domain)"/>
    <property type="match status" value="1"/>
</dbReference>
<evidence type="ECO:0000313" key="9">
    <source>
        <dbReference type="Proteomes" id="UP001635788"/>
    </source>
</evidence>
<dbReference type="InterPro" id="IPR025662">
    <property type="entry name" value="Sigma_54_int_dom_ATP-bd_1"/>
</dbReference>
<dbReference type="InterPro" id="IPR029016">
    <property type="entry name" value="GAF-like_dom_sf"/>
</dbReference>
<dbReference type="Pfam" id="PF01590">
    <property type="entry name" value="GAF"/>
    <property type="match status" value="1"/>
</dbReference>
<proteinExistence type="predicted"/>
<dbReference type="Gene3D" id="3.30.450.40">
    <property type="match status" value="1"/>
</dbReference>
<evidence type="ECO:0000256" key="1">
    <source>
        <dbReference type="ARBA" id="ARBA00022741"/>
    </source>
</evidence>
<keyword evidence="1" id="KW-0547">Nucleotide-binding</keyword>
<evidence type="ECO:0000259" key="7">
    <source>
        <dbReference type="PROSITE" id="PS50045"/>
    </source>
</evidence>
<evidence type="ECO:0000256" key="4">
    <source>
        <dbReference type="ARBA" id="ARBA00023125"/>
    </source>
</evidence>
<dbReference type="PROSITE" id="PS00675">
    <property type="entry name" value="SIGMA54_INTERACT_1"/>
    <property type="match status" value="1"/>
</dbReference>
<dbReference type="InterPro" id="IPR009057">
    <property type="entry name" value="Homeodomain-like_sf"/>
</dbReference>
<evidence type="ECO:0000256" key="6">
    <source>
        <dbReference type="SAM" id="MobiDB-lite"/>
    </source>
</evidence>